<protein>
    <submittedName>
        <fullName evidence="2">Uncharacterized protein</fullName>
    </submittedName>
</protein>
<gene>
    <name evidence="2" type="ORF">BT96DRAFT_1007483</name>
</gene>
<accession>A0A6A4GHE5</accession>
<feature type="compositionally biased region" description="Low complexity" evidence="1">
    <location>
        <begin position="228"/>
        <end position="261"/>
    </location>
</feature>
<feature type="compositionally biased region" description="Low complexity" evidence="1">
    <location>
        <begin position="188"/>
        <end position="207"/>
    </location>
</feature>
<evidence type="ECO:0000256" key="1">
    <source>
        <dbReference type="SAM" id="MobiDB-lite"/>
    </source>
</evidence>
<name>A0A6A4GHE5_9AGAR</name>
<keyword evidence="3" id="KW-1185">Reference proteome</keyword>
<dbReference type="EMBL" id="ML770046">
    <property type="protein sequence ID" value="KAE9384996.1"/>
    <property type="molecule type" value="Genomic_DNA"/>
</dbReference>
<reference evidence="2" key="1">
    <citation type="journal article" date="2019" name="Environ. Microbiol.">
        <title>Fungal ecological strategies reflected in gene transcription - a case study of two litter decomposers.</title>
        <authorList>
            <person name="Barbi F."/>
            <person name="Kohler A."/>
            <person name="Barry K."/>
            <person name="Baskaran P."/>
            <person name="Daum C."/>
            <person name="Fauchery L."/>
            <person name="Ihrmark K."/>
            <person name="Kuo A."/>
            <person name="LaButti K."/>
            <person name="Lipzen A."/>
            <person name="Morin E."/>
            <person name="Grigoriev I.V."/>
            <person name="Henrissat B."/>
            <person name="Lindahl B."/>
            <person name="Martin F."/>
        </authorList>
    </citation>
    <scope>NUCLEOTIDE SEQUENCE</scope>
    <source>
        <strain evidence="2">JB14</strain>
    </source>
</reference>
<sequence>MGHGFVEVENETMARKTLRGEIESMGLRRGSVLENGKRARGVAVTRSSQGELMAALFPSWLGCFDGSKPSLAGVDNDREQTLPASFISFVRQMPISSKSPRCPSTSSSVFWPNSLLISIRESSGDQFLSAIQVLVARIEQRKSEGDDGACPPDLVDAFTRVALDYKAFTSQQNAKITSFFNKEPTRPSSASGSSSGHSSASSHSGSADPTDTDVEDEHGENDPDGNVSLSDDSGSRASSNSELRTPSIAPAANNTSSSPSPSSAPAPAPAASAQDHMLDDLAREFGVEAQLVEALMQRLSLQNQNQPR</sequence>
<dbReference type="Proteomes" id="UP000799118">
    <property type="component" value="Unassembled WGS sequence"/>
</dbReference>
<evidence type="ECO:0000313" key="3">
    <source>
        <dbReference type="Proteomes" id="UP000799118"/>
    </source>
</evidence>
<feature type="region of interest" description="Disordered" evidence="1">
    <location>
        <begin position="178"/>
        <end position="277"/>
    </location>
</feature>
<proteinExistence type="predicted"/>
<organism evidence="2 3">
    <name type="scientific">Gymnopus androsaceus JB14</name>
    <dbReference type="NCBI Taxonomy" id="1447944"/>
    <lineage>
        <taxon>Eukaryota</taxon>
        <taxon>Fungi</taxon>
        <taxon>Dikarya</taxon>
        <taxon>Basidiomycota</taxon>
        <taxon>Agaricomycotina</taxon>
        <taxon>Agaricomycetes</taxon>
        <taxon>Agaricomycetidae</taxon>
        <taxon>Agaricales</taxon>
        <taxon>Marasmiineae</taxon>
        <taxon>Omphalotaceae</taxon>
        <taxon>Gymnopus</taxon>
    </lineage>
</organism>
<feature type="compositionally biased region" description="Acidic residues" evidence="1">
    <location>
        <begin position="210"/>
        <end position="223"/>
    </location>
</feature>
<dbReference type="OrthoDB" id="336240at2759"/>
<evidence type="ECO:0000313" key="2">
    <source>
        <dbReference type="EMBL" id="KAE9384996.1"/>
    </source>
</evidence>
<dbReference type="AlphaFoldDB" id="A0A6A4GHE5"/>